<organism evidence="2 3">
    <name type="scientific">Klebsiella pneumoniae</name>
    <dbReference type="NCBI Taxonomy" id="573"/>
    <lineage>
        <taxon>Bacteria</taxon>
        <taxon>Pseudomonadati</taxon>
        <taxon>Pseudomonadota</taxon>
        <taxon>Gammaproteobacteria</taxon>
        <taxon>Enterobacterales</taxon>
        <taxon>Enterobacteriaceae</taxon>
        <taxon>Klebsiella/Raoultella group</taxon>
        <taxon>Klebsiella</taxon>
        <taxon>Klebsiella pneumoniae complex</taxon>
    </lineage>
</organism>
<accession>A0A2X3GVT3</accession>
<dbReference type="Proteomes" id="UP000251088">
    <property type="component" value="Unassembled WGS sequence"/>
</dbReference>
<keyword evidence="1" id="KW-0472">Membrane</keyword>
<feature type="transmembrane region" description="Helical" evidence="1">
    <location>
        <begin position="12"/>
        <end position="29"/>
    </location>
</feature>
<feature type="transmembrane region" description="Helical" evidence="1">
    <location>
        <begin position="41"/>
        <end position="60"/>
    </location>
</feature>
<proteinExistence type="predicted"/>
<dbReference type="EMBL" id="UAWN01000015">
    <property type="protein sequence ID" value="SQC40499.1"/>
    <property type="molecule type" value="Genomic_DNA"/>
</dbReference>
<name>A0A2X3GVT3_KLEPN</name>
<gene>
    <name evidence="2" type="ORF">NCTC9128_06495</name>
</gene>
<keyword evidence="1" id="KW-1133">Transmembrane helix</keyword>
<evidence type="ECO:0000313" key="2">
    <source>
        <dbReference type="EMBL" id="SQC40499.1"/>
    </source>
</evidence>
<evidence type="ECO:0000313" key="3">
    <source>
        <dbReference type="Proteomes" id="UP000251088"/>
    </source>
</evidence>
<keyword evidence="1" id="KW-0812">Transmembrane</keyword>
<reference evidence="2 3" key="1">
    <citation type="submission" date="2018-06" db="EMBL/GenBank/DDBJ databases">
        <authorList>
            <consortium name="Pathogen Informatics"/>
            <person name="Doyle S."/>
        </authorList>
    </citation>
    <scope>NUCLEOTIDE SEQUENCE [LARGE SCALE GENOMIC DNA]</scope>
    <source>
        <strain evidence="2 3">NCTC9128</strain>
    </source>
</reference>
<dbReference type="AlphaFoldDB" id="A0A2X3GVT3"/>
<protein>
    <submittedName>
        <fullName evidence="2">Diguanylate cyclase/cyclic diguanylate phosphodiesterase</fullName>
    </submittedName>
</protein>
<sequence length="64" mass="7268">MLDKININIKKTLLAFIICLVAIPLARFISPQTIIDGNLIYIAWLPISVMFLLFLSLAAMQLRH</sequence>
<evidence type="ECO:0000256" key="1">
    <source>
        <dbReference type="SAM" id="Phobius"/>
    </source>
</evidence>